<dbReference type="Proteomes" id="UP000325433">
    <property type="component" value="Unassembled WGS sequence"/>
</dbReference>
<dbReference type="AlphaFoldDB" id="A0A5N6W1J8"/>
<accession>A0A5N6W1J8</accession>
<dbReference type="EMBL" id="ML738317">
    <property type="protein sequence ID" value="KAE8314645.1"/>
    <property type="molecule type" value="Genomic_DNA"/>
</dbReference>
<protein>
    <submittedName>
        <fullName evidence="1">Uncharacterized protein</fullName>
    </submittedName>
</protein>
<evidence type="ECO:0000313" key="1">
    <source>
        <dbReference type="EMBL" id="KAE8314645.1"/>
    </source>
</evidence>
<evidence type="ECO:0000313" key="2">
    <source>
        <dbReference type="Proteomes" id="UP000325433"/>
    </source>
</evidence>
<gene>
    <name evidence="1" type="ORF">BDV41DRAFT_212990</name>
</gene>
<sequence length="182" mass="20706">MFANCMCAGMDGSMSSVSTNEPWIEFILPREEQKVRDLDRASLRADFDACLDIVTPIFRSCHCPGMAAFLTDILLEKGLFEKALATAKEGIYASPSCESRCTDQHKDYETILCLQRAWVNLRKNGTVKESRNIAFEVVQERFGDIFPAPDNMSTTMIGLLPPYTLRCHGSCWRRIRFNRMAY</sequence>
<reference evidence="2" key="1">
    <citation type="submission" date="2019-04" db="EMBL/GenBank/DDBJ databases">
        <title>Friends and foes A comparative genomics studyof 23 Aspergillus species from section Flavi.</title>
        <authorList>
            <consortium name="DOE Joint Genome Institute"/>
            <person name="Kjaerbolling I."/>
            <person name="Vesth T."/>
            <person name="Frisvad J.C."/>
            <person name="Nybo J.L."/>
            <person name="Theobald S."/>
            <person name="Kildgaard S."/>
            <person name="Isbrandt T."/>
            <person name="Kuo A."/>
            <person name="Sato A."/>
            <person name="Lyhne E.K."/>
            <person name="Kogle M.E."/>
            <person name="Wiebenga A."/>
            <person name="Kun R.S."/>
            <person name="Lubbers R.J."/>
            <person name="Makela M.R."/>
            <person name="Barry K."/>
            <person name="Chovatia M."/>
            <person name="Clum A."/>
            <person name="Daum C."/>
            <person name="Haridas S."/>
            <person name="He G."/>
            <person name="LaButti K."/>
            <person name="Lipzen A."/>
            <person name="Mondo S."/>
            <person name="Riley R."/>
            <person name="Salamov A."/>
            <person name="Simmons B.A."/>
            <person name="Magnuson J.K."/>
            <person name="Henrissat B."/>
            <person name="Mortensen U.H."/>
            <person name="Larsen T.O."/>
            <person name="Devries R.P."/>
            <person name="Grigoriev I.V."/>
            <person name="Machida M."/>
            <person name="Baker S.E."/>
            <person name="Andersen M.R."/>
        </authorList>
    </citation>
    <scope>NUCLEOTIDE SEQUENCE [LARGE SCALE GENOMIC DNA]</scope>
    <source>
        <strain evidence="2">CBS 130015</strain>
    </source>
</reference>
<name>A0A5N6W1J8_9EURO</name>
<proteinExistence type="predicted"/>
<keyword evidence="2" id="KW-1185">Reference proteome</keyword>
<organism evidence="1 2">
    <name type="scientific">Aspergillus transmontanensis</name>
    <dbReference type="NCBI Taxonomy" id="1034304"/>
    <lineage>
        <taxon>Eukaryota</taxon>
        <taxon>Fungi</taxon>
        <taxon>Dikarya</taxon>
        <taxon>Ascomycota</taxon>
        <taxon>Pezizomycotina</taxon>
        <taxon>Eurotiomycetes</taxon>
        <taxon>Eurotiomycetidae</taxon>
        <taxon>Eurotiales</taxon>
        <taxon>Aspergillaceae</taxon>
        <taxon>Aspergillus</taxon>
        <taxon>Aspergillus subgen. Circumdati</taxon>
    </lineage>
</organism>